<sequence length="266" mass="28671">MKWSVFVVCAALLASVARAQDRGVALAGNQTEDRLLTAIRDPKVLRRDGDAITVGFFTGPNLPKTQFVVKCVAGDGGCDAPAQGISEQGFLPFKPSEVEATVEGLDPDAQYSCFVEAFFKSTGKFSICKRADDRFLVRAKFTFDGFENADEFTAADREQLCINLNTITPSDTCEVLKVETGSAEATAESTFSNTDDAIEYQNTLAGANTDPDTQETIVEGLSQETDVVVSDIENSGNLPPPYAPDSGTARRLNRRRLFDIGSDVGL</sequence>
<organism evidence="2">
    <name type="scientific">Picochlorum oklahomense</name>
    <dbReference type="NCBI Taxonomy" id="249345"/>
    <lineage>
        <taxon>Eukaryota</taxon>
        <taxon>Viridiplantae</taxon>
        <taxon>Chlorophyta</taxon>
        <taxon>core chlorophytes</taxon>
        <taxon>Trebouxiophyceae</taxon>
        <taxon>Trebouxiophyceae incertae sedis</taxon>
        <taxon>Picochlorum</taxon>
    </lineage>
</organism>
<name>A0A7S1CTH1_9CHLO</name>
<dbReference type="AlphaFoldDB" id="A0A7S1CTH1"/>
<feature type="chain" id="PRO_5031368884" evidence="1">
    <location>
        <begin position="20"/>
        <end position="266"/>
    </location>
</feature>
<feature type="signal peptide" evidence="1">
    <location>
        <begin position="1"/>
        <end position="19"/>
    </location>
</feature>
<evidence type="ECO:0000256" key="1">
    <source>
        <dbReference type="SAM" id="SignalP"/>
    </source>
</evidence>
<gene>
    <name evidence="2" type="ORF">POKL1161_LOCUS441</name>
</gene>
<keyword evidence="1" id="KW-0732">Signal</keyword>
<evidence type="ECO:0000313" key="2">
    <source>
        <dbReference type="EMBL" id="CAD8928088.1"/>
    </source>
</evidence>
<protein>
    <submittedName>
        <fullName evidence="2">Uncharacterized protein</fullName>
    </submittedName>
</protein>
<reference evidence="2" key="1">
    <citation type="submission" date="2021-01" db="EMBL/GenBank/DDBJ databases">
        <authorList>
            <person name="Corre E."/>
            <person name="Pelletier E."/>
            <person name="Niang G."/>
            <person name="Scheremetjew M."/>
            <person name="Finn R."/>
            <person name="Kale V."/>
            <person name="Holt S."/>
            <person name="Cochrane G."/>
            <person name="Meng A."/>
            <person name="Brown T."/>
            <person name="Cohen L."/>
        </authorList>
    </citation>
    <scope>NUCLEOTIDE SEQUENCE</scope>
    <source>
        <strain evidence="2">CCMP2329</strain>
    </source>
</reference>
<accession>A0A7S1CTH1</accession>
<proteinExistence type="predicted"/>
<dbReference type="EMBL" id="HBFV01000634">
    <property type="protein sequence ID" value="CAD8928088.1"/>
    <property type="molecule type" value="Transcribed_RNA"/>
</dbReference>